<keyword evidence="5" id="KW-0443">Lipid metabolism</keyword>
<dbReference type="InterPro" id="IPR006694">
    <property type="entry name" value="Fatty_acid_hydroxylase"/>
</dbReference>
<keyword evidence="3 7" id="KW-1133">Transmembrane helix</keyword>
<dbReference type="InterPro" id="IPR051689">
    <property type="entry name" value="Sterol_desaturase/TMEM195"/>
</dbReference>
<dbReference type="GO" id="GO:0012505">
    <property type="term" value="C:endomembrane system"/>
    <property type="evidence" value="ECO:0007669"/>
    <property type="project" value="UniProtKB-SubCell"/>
</dbReference>
<reference evidence="9 10" key="1">
    <citation type="submission" date="2018-07" db="EMBL/GenBank/DDBJ databases">
        <title>Genomic and Epidemiologic Investigation of an Indolent Hospital Outbreak.</title>
        <authorList>
            <person name="Johnson R.C."/>
            <person name="Deming C."/>
            <person name="Conlan S."/>
            <person name="Zellmer C.J."/>
            <person name="Michelin A.V."/>
            <person name="Lee-Lin S."/>
            <person name="Thomas P.J."/>
            <person name="Park M."/>
            <person name="Weingarten R.A."/>
            <person name="Less J."/>
            <person name="Dekker J.P."/>
            <person name="Frank K.M."/>
            <person name="Musser K.A."/>
            <person name="Mcquiston J.R."/>
            <person name="Henderson D.K."/>
            <person name="Lau A.F."/>
            <person name="Palmore T.N."/>
            <person name="Segre J.A."/>
        </authorList>
    </citation>
    <scope>NUCLEOTIDE SEQUENCE [LARGE SCALE GENOMIC DNA]</scope>
    <source>
        <strain evidence="9 10">SK-CDC1_0717</strain>
    </source>
</reference>
<evidence type="ECO:0000313" key="9">
    <source>
        <dbReference type="EMBL" id="RSY83933.1"/>
    </source>
</evidence>
<keyword evidence="4" id="KW-0560">Oxidoreductase</keyword>
<dbReference type="EMBL" id="QQYZ01000010">
    <property type="protein sequence ID" value="RSY83933.1"/>
    <property type="molecule type" value="Genomic_DNA"/>
</dbReference>
<dbReference type="GO" id="GO:0005506">
    <property type="term" value="F:iron ion binding"/>
    <property type="evidence" value="ECO:0007669"/>
    <property type="project" value="InterPro"/>
</dbReference>
<evidence type="ECO:0000256" key="1">
    <source>
        <dbReference type="ARBA" id="ARBA00004127"/>
    </source>
</evidence>
<feature type="transmembrane region" description="Helical" evidence="7">
    <location>
        <begin position="86"/>
        <end position="109"/>
    </location>
</feature>
<dbReference type="AlphaFoldDB" id="A0A430G2Y6"/>
<comment type="caution">
    <text evidence="9">The sequence shown here is derived from an EMBL/GenBank/DDBJ whole genome shotgun (WGS) entry which is preliminary data.</text>
</comment>
<dbReference type="PANTHER" id="PTHR21624">
    <property type="entry name" value="STEROL DESATURASE-RELATED PROTEIN"/>
    <property type="match status" value="1"/>
</dbReference>
<proteinExistence type="predicted"/>
<dbReference type="Proteomes" id="UP000287746">
    <property type="component" value="Unassembled WGS sequence"/>
</dbReference>
<feature type="transmembrane region" description="Helical" evidence="7">
    <location>
        <begin position="12"/>
        <end position="30"/>
    </location>
</feature>
<dbReference type="GO" id="GO:0050479">
    <property type="term" value="F:glyceryl-ether monooxygenase activity"/>
    <property type="evidence" value="ECO:0007669"/>
    <property type="project" value="TreeGrafter"/>
</dbReference>
<comment type="subcellular location">
    <subcellularLocation>
        <location evidence="1">Endomembrane system</location>
        <topology evidence="1">Multi-pass membrane protein</topology>
    </subcellularLocation>
</comment>
<dbReference type="PANTHER" id="PTHR21624:SF1">
    <property type="entry name" value="ALKYLGLYCEROL MONOOXYGENASE"/>
    <property type="match status" value="1"/>
</dbReference>
<feature type="transmembrane region" description="Helical" evidence="7">
    <location>
        <begin position="42"/>
        <end position="66"/>
    </location>
</feature>
<organism evidence="9 10">
    <name type="scientific">Sphingomonas koreensis</name>
    <dbReference type="NCBI Taxonomy" id="93064"/>
    <lineage>
        <taxon>Bacteria</taxon>
        <taxon>Pseudomonadati</taxon>
        <taxon>Pseudomonadota</taxon>
        <taxon>Alphaproteobacteria</taxon>
        <taxon>Sphingomonadales</taxon>
        <taxon>Sphingomonadaceae</taxon>
        <taxon>Sphingomonas</taxon>
    </lineage>
</organism>
<protein>
    <submittedName>
        <fullName evidence="9">Fatty acid hydroxylase family protein</fullName>
    </submittedName>
</protein>
<evidence type="ECO:0000313" key="10">
    <source>
        <dbReference type="Proteomes" id="UP000287746"/>
    </source>
</evidence>
<dbReference type="GO" id="GO:0008610">
    <property type="term" value="P:lipid biosynthetic process"/>
    <property type="evidence" value="ECO:0007669"/>
    <property type="project" value="InterPro"/>
</dbReference>
<evidence type="ECO:0000256" key="5">
    <source>
        <dbReference type="ARBA" id="ARBA00023098"/>
    </source>
</evidence>
<evidence type="ECO:0000256" key="6">
    <source>
        <dbReference type="ARBA" id="ARBA00023136"/>
    </source>
</evidence>
<gene>
    <name evidence="9" type="ORF">DAH66_12470</name>
</gene>
<evidence type="ECO:0000256" key="4">
    <source>
        <dbReference type="ARBA" id="ARBA00023002"/>
    </source>
</evidence>
<dbReference type="GO" id="GO:0016020">
    <property type="term" value="C:membrane"/>
    <property type="evidence" value="ECO:0007669"/>
    <property type="project" value="GOC"/>
</dbReference>
<evidence type="ECO:0000256" key="7">
    <source>
        <dbReference type="SAM" id="Phobius"/>
    </source>
</evidence>
<dbReference type="Pfam" id="PF04116">
    <property type="entry name" value="FA_hydroxylase"/>
    <property type="match status" value="1"/>
</dbReference>
<sequence>MDVPALLDDLKHHYIAWGVVFGILTCFEVLNPREDHRLRARLLGAGFWTVSLLISFVAMVMLALAWQKLGVRPLFTIPSVLAVVGGPVIGGILAALIAAVVHDFFFYWFHRIQHRWLWRWHAVHHSIEELNAVNSYHHPSEAMLSLIILQIPMSLLVGTHSPVSPFVNLVLWCHIVWIHSPTRITLGPLRALIVDNRFHRIHHSMEERHFDKNFGAFTTLWDRLFGTCHMPGRDEWPVVGIAEARQPGGFGDWVRMPWRLGEVPAAPAEADAAVLPGTVAEGRAALI</sequence>
<evidence type="ECO:0000256" key="3">
    <source>
        <dbReference type="ARBA" id="ARBA00022989"/>
    </source>
</evidence>
<dbReference type="RefSeq" id="WP_126004657.1">
    <property type="nucleotide sequence ID" value="NZ_QQYZ01000010.1"/>
</dbReference>
<name>A0A430G2Y6_9SPHN</name>
<evidence type="ECO:0000256" key="2">
    <source>
        <dbReference type="ARBA" id="ARBA00022692"/>
    </source>
</evidence>
<accession>A0A430G2Y6</accession>
<feature type="domain" description="Fatty acid hydroxylase" evidence="8">
    <location>
        <begin position="96"/>
        <end position="227"/>
    </location>
</feature>
<keyword evidence="6 7" id="KW-0472">Membrane</keyword>
<keyword evidence="2 7" id="KW-0812">Transmembrane</keyword>
<dbReference type="GO" id="GO:0006643">
    <property type="term" value="P:membrane lipid metabolic process"/>
    <property type="evidence" value="ECO:0007669"/>
    <property type="project" value="TreeGrafter"/>
</dbReference>
<evidence type="ECO:0000259" key="8">
    <source>
        <dbReference type="Pfam" id="PF04116"/>
    </source>
</evidence>